<dbReference type="AlphaFoldDB" id="A0A8J2W8J1"/>
<reference evidence="1" key="1">
    <citation type="submission" date="2021-09" db="EMBL/GenBank/DDBJ databases">
        <authorList>
            <person name="Martin H S."/>
        </authorList>
    </citation>
    <scope>NUCLEOTIDE SEQUENCE</scope>
</reference>
<organism evidence="1 2">
    <name type="scientific">Danaus chrysippus</name>
    <name type="common">African queen</name>
    <dbReference type="NCBI Taxonomy" id="151541"/>
    <lineage>
        <taxon>Eukaryota</taxon>
        <taxon>Metazoa</taxon>
        <taxon>Ecdysozoa</taxon>
        <taxon>Arthropoda</taxon>
        <taxon>Hexapoda</taxon>
        <taxon>Insecta</taxon>
        <taxon>Pterygota</taxon>
        <taxon>Neoptera</taxon>
        <taxon>Endopterygota</taxon>
        <taxon>Lepidoptera</taxon>
        <taxon>Glossata</taxon>
        <taxon>Ditrysia</taxon>
        <taxon>Papilionoidea</taxon>
        <taxon>Nymphalidae</taxon>
        <taxon>Danainae</taxon>
        <taxon>Danaini</taxon>
        <taxon>Danaina</taxon>
        <taxon>Danaus</taxon>
        <taxon>Anosia</taxon>
    </lineage>
</organism>
<dbReference type="Proteomes" id="UP000789524">
    <property type="component" value="Unassembled WGS sequence"/>
</dbReference>
<proteinExistence type="predicted"/>
<protein>
    <submittedName>
        <fullName evidence="1">(African queen) hypothetical protein</fullName>
    </submittedName>
</protein>
<accession>A0A8J2W8J1</accession>
<evidence type="ECO:0000313" key="2">
    <source>
        <dbReference type="Proteomes" id="UP000789524"/>
    </source>
</evidence>
<gene>
    <name evidence="1" type="ORF">DCHRY22_LOCUS12712</name>
</gene>
<keyword evidence="2" id="KW-1185">Reference proteome</keyword>
<evidence type="ECO:0000313" key="1">
    <source>
        <dbReference type="EMBL" id="CAG9578648.1"/>
    </source>
</evidence>
<dbReference type="EMBL" id="CAKASE010000078">
    <property type="protein sequence ID" value="CAG9578648.1"/>
    <property type="molecule type" value="Genomic_DNA"/>
</dbReference>
<comment type="caution">
    <text evidence="1">The sequence shown here is derived from an EMBL/GenBank/DDBJ whole genome shotgun (WGS) entry which is preliminary data.</text>
</comment>
<sequence length="67" mass="7221">MQRAQRGYIFEKGAGGKRECGGEEHDGLGLQRPSATEQYNQPNECVCDGLKPNTAANNAAGALYQHI</sequence>
<name>A0A8J2W8J1_9NEOP</name>